<evidence type="ECO:0000256" key="7">
    <source>
        <dbReference type="ARBA" id="ARBA00022975"/>
    </source>
</evidence>
<accession>A0A401XNB2</accession>
<sequence>MHRNSFNMYSILRRLLFALEPERAHHFTMETLKTIYKLPFGETILKTTFLTSDFQPFEWKGLNFRHPVGLAAGFDKDGKYLYPLASLGFSFIEVGTVTPLPQPGNDKPRLFRLPADKALINRMGFNNEGAQSLAARLKQGKPRNLIIGGNIGKNKITPNEEALRDYIACFEALHAQVDYFTINVSSPNTPGLRSLQDKKPLEEIITHLRKHPMQSTTYRPVLLKIAPDLTDEQIDDIAEVCANTSLDGIVATNTTISREGLKTSKNQVESMGSGGLSGLPIQKISDIVLGKIAKKISSDTLLIGVGGIFTAEDVRRKLDLGARLVQVYTGFVYEGPQMVQRIVKNLSKK</sequence>
<dbReference type="UniPathway" id="UPA00070">
    <property type="reaction ID" value="UER00946"/>
</dbReference>
<comment type="pathway">
    <text evidence="3 11">Pyrimidine metabolism; UMP biosynthesis via de novo pathway; orotate from (S)-dihydroorotate (quinone route): step 1/1.</text>
</comment>
<evidence type="ECO:0000256" key="3">
    <source>
        <dbReference type="ARBA" id="ARBA00005161"/>
    </source>
</evidence>
<name>A0A401XNB2_9FLAO</name>
<proteinExistence type="inferred from homology"/>
<dbReference type="InterPro" id="IPR013785">
    <property type="entry name" value="Aldolase_TIM"/>
</dbReference>
<evidence type="ECO:0000256" key="11">
    <source>
        <dbReference type="HAMAP-Rule" id="MF_00225"/>
    </source>
</evidence>
<evidence type="ECO:0000256" key="4">
    <source>
        <dbReference type="ARBA" id="ARBA00005359"/>
    </source>
</evidence>
<keyword evidence="8 11" id="KW-0560">Oxidoreductase</keyword>
<feature type="active site" description="Nucleophile" evidence="11">
    <location>
        <position position="186"/>
    </location>
</feature>
<feature type="binding site" evidence="11">
    <location>
        <begin position="121"/>
        <end position="125"/>
    </location>
    <ligand>
        <name>substrate</name>
    </ligand>
</feature>
<feature type="binding site" evidence="11">
    <location>
        <begin position="72"/>
        <end position="76"/>
    </location>
    <ligand>
        <name>FMN</name>
        <dbReference type="ChEBI" id="CHEBI:58210"/>
    </ligand>
</feature>
<dbReference type="GO" id="GO:0005737">
    <property type="term" value="C:cytoplasm"/>
    <property type="evidence" value="ECO:0007669"/>
    <property type="project" value="InterPro"/>
</dbReference>
<dbReference type="HAMAP" id="MF_00225">
    <property type="entry name" value="DHO_dh_type2"/>
    <property type="match status" value="1"/>
</dbReference>
<feature type="binding site" evidence="11">
    <location>
        <position position="188"/>
    </location>
    <ligand>
        <name>substrate</name>
    </ligand>
</feature>
<dbReference type="InterPro" id="IPR050074">
    <property type="entry name" value="DHO_dehydrogenase"/>
</dbReference>
<dbReference type="AlphaFoldDB" id="A0A401XNB2"/>
<feature type="binding site" evidence="11">
    <location>
        <begin position="328"/>
        <end position="329"/>
    </location>
    <ligand>
        <name>FMN</name>
        <dbReference type="ChEBI" id="CHEBI:58210"/>
    </ligand>
</feature>
<comment type="function">
    <text evidence="1 11">Catalyzes the conversion of dihydroorotate to orotate with quinone as electron acceptor.</text>
</comment>
<dbReference type="NCBIfam" id="NF003645">
    <property type="entry name" value="PRK05286.1-2"/>
    <property type="match status" value="1"/>
</dbReference>
<dbReference type="Gene3D" id="3.20.20.70">
    <property type="entry name" value="Aldolase class I"/>
    <property type="match status" value="1"/>
</dbReference>
<feature type="binding site" evidence="11">
    <location>
        <begin position="253"/>
        <end position="254"/>
    </location>
    <ligand>
        <name>substrate</name>
    </ligand>
</feature>
<evidence type="ECO:0000256" key="6">
    <source>
        <dbReference type="ARBA" id="ARBA00022643"/>
    </source>
</evidence>
<comment type="caution">
    <text evidence="13">The sequence shown here is derived from an EMBL/GenBank/DDBJ whole genome shotgun (WGS) entry which is preliminary data.</text>
</comment>
<evidence type="ECO:0000256" key="8">
    <source>
        <dbReference type="ARBA" id="ARBA00023002"/>
    </source>
</evidence>
<feature type="binding site" evidence="11">
    <location>
        <position position="150"/>
    </location>
    <ligand>
        <name>FMN</name>
        <dbReference type="ChEBI" id="CHEBI:58210"/>
    </ligand>
</feature>
<evidence type="ECO:0000256" key="10">
    <source>
        <dbReference type="ARBA" id="ARBA00048639"/>
    </source>
</evidence>
<comment type="catalytic activity">
    <reaction evidence="10 11">
        <text>(S)-dihydroorotate + a quinone = orotate + a quinol</text>
        <dbReference type="Rhea" id="RHEA:30187"/>
        <dbReference type="ChEBI" id="CHEBI:24646"/>
        <dbReference type="ChEBI" id="CHEBI:30839"/>
        <dbReference type="ChEBI" id="CHEBI:30864"/>
        <dbReference type="ChEBI" id="CHEBI:132124"/>
        <dbReference type="EC" id="1.3.5.2"/>
    </reaction>
</comment>
<organism evidence="13 14">
    <name type="scientific">Thermaurantimonas aggregans</name>
    <dbReference type="NCBI Taxonomy" id="2173829"/>
    <lineage>
        <taxon>Bacteria</taxon>
        <taxon>Pseudomonadati</taxon>
        <taxon>Bacteroidota</taxon>
        <taxon>Flavobacteriia</taxon>
        <taxon>Flavobacteriales</taxon>
        <taxon>Schleiferiaceae</taxon>
        <taxon>Thermaurantimonas</taxon>
    </lineage>
</organism>
<evidence type="ECO:0000256" key="5">
    <source>
        <dbReference type="ARBA" id="ARBA00022630"/>
    </source>
</evidence>
<dbReference type="InterPro" id="IPR001295">
    <property type="entry name" value="Dihydroorotate_DH_CS"/>
</dbReference>
<keyword evidence="5 11" id="KW-0285">Flavoprotein</keyword>
<feature type="binding site" evidence="11">
    <location>
        <position position="76"/>
    </location>
    <ligand>
        <name>substrate</name>
    </ligand>
</feature>
<dbReference type="InterPro" id="IPR012135">
    <property type="entry name" value="Dihydroorotate_DH_1_2"/>
</dbReference>
<dbReference type="PROSITE" id="PS00911">
    <property type="entry name" value="DHODEHASE_1"/>
    <property type="match status" value="1"/>
</dbReference>
<dbReference type="EMBL" id="BHZE01000025">
    <property type="protein sequence ID" value="GCD78506.1"/>
    <property type="molecule type" value="Genomic_DNA"/>
</dbReference>
<protein>
    <recommendedName>
        <fullName evidence="11">Dihydroorotate dehydrogenase (quinone)</fullName>
        <ecNumber evidence="11">1.3.5.2</ecNumber>
    </recommendedName>
    <alternativeName>
        <fullName evidence="11">DHOdehase</fullName>
        <shortName evidence="11">DHOD</shortName>
        <shortName evidence="11">DHODase</shortName>
    </alternativeName>
    <alternativeName>
        <fullName evidence="11">Dihydroorotate oxidase</fullName>
    </alternativeName>
</protein>
<feature type="binding site" evidence="11">
    <location>
        <position position="183"/>
    </location>
    <ligand>
        <name>FMN</name>
        <dbReference type="ChEBI" id="CHEBI:58210"/>
    </ligand>
</feature>
<feature type="binding site" evidence="11">
    <location>
        <position position="96"/>
    </location>
    <ligand>
        <name>FMN</name>
        <dbReference type="ChEBI" id="CHEBI:58210"/>
    </ligand>
</feature>
<feature type="binding site" evidence="11">
    <location>
        <position position="224"/>
    </location>
    <ligand>
        <name>FMN</name>
        <dbReference type="ChEBI" id="CHEBI:58210"/>
    </ligand>
</feature>
<feature type="binding site" evidence="11">
    <location>
        <position position="252"/>
    </location>
    <ligand>
        <name>FMN</name>
        <dbReference type="ChEBI" id="CHEBI:58210"/>
    </ligand>
</feature>
<dbReference type="InterPro" id="IPR005720">
    <property type="entry name" value="Dihydroorotate_DH_cat"/>
</dbReference>
<dbReference type="PANTHER" id="PTHR48109:SF4">
    <property type="entry name" value="DIHYDROOROTATE DEHYDROGENASE (QUINONE), MITOCHONDRIAL"/>
    <property type="match status" value="1"/>
</dbReference>
<dbReference type="GO" id="GO:0106430">
    <property type="term" value="F:dihydroorotate dehydrogenase (quinone) activity"/>
    <property type="evidence" value="ECO:0007669"/>
    <property type="project" value="UniProtKB-EC"/>
</dbReference>
<dbReference type="NCBIfam" id="NF003652">
    <property type="entry name" value="PRK05286.2-5"/>
    <property type="match status" value="1"/>
</dbReference>
<dbReference type="PIRSF" id="PIRSF000164">
    <property type="entry name" value="DHO_oxidase"/>
    <property type="match status" value="1"/>
</dbReference>
<dbReference type="NCBIfam" id="TIGR01036">
    <property type="entry name" value="pyrD_sub2"/>
    <property type="match status" value="1"/>
</dbReference>
<comment type="cofactor">
    <cofactor evidence="11">
        <name>FMN</name>
        <dbReference type="ChEBI" id="CHEBI:58210"/>
    </cofactor>
    <text evidence="11">Binds 1 FMN per subunit.</text>
</comment>
<dbReference type="SUPFAM" id="SSF51395">
    <property type="entry name" value="FMN-linked oxidoreductases"/>
    <property type="match status" value="1"/>
</dbReference>
<comment type="subcellular location">
    <subcellularLocation>
        <location evidence="11">Cell membrane</location>
        <topology evidence="11">Peripheral membrane protein</topology>
    </subcellularLocation>
    <subcellularLocation>
        <location evidence="2">Membrane</location>
    </subcellularLocation>
</comment>
<dbReference type="EC" id="1.3.5.2" evidence="11"/>
<dbReference type="CDD" id="cd04738">
    <property type="entry name" value="DHOD_2_like"/>
    <property type="match status" value="1"/>
</dbReference>
<dbReference type="GO" id="GO:0006207">
    <property type="term" value="P:'de novo' pyrimidine nucleobase biosynthetic process"/>
    <property type="evidence" value="ECO:0007669"/>
    <property type="project" value="UniProtKB-UniRule"/>
</dbReference>
<dbReference type="InterPro" id="IPR005719">
    <property type="entry name" value="Dihydroorotate_DH_2"/>
</dbReference>
<keyword evidence="6 11" id="KW-0288">FMN</keyword>
<evidence type="ECO:0000256" key="1">
    <source>
        <dbReference type="ARBA" id="ARBA00003125"/>
    </source>
</evidence>
<keyword evidence="7 11" id="KW-0665">Pyrimidine biosynthesis</keyword>
<reference evidence="13 14" key="1">
    <citation type="submission" date="2018-11" db="EMBL/GenBank/DDBJ databases">
        <title>Schleiferia aggregans sp. nov., a moderately thermophilic heterotrophic bacterium isolated from microbial mats at a terrestrial hot spring.</title>
        <authorList>
            <person name="Iino T."/>
            <person name="Ohkuma M."/>
            <person name="Haruta S."/>
        </authorList>
    </citation>
    <scope>NUCLEOTIDE SEQUENCE [LARGE SCALE GENOMIC DNA]</scope>
    <source>
        <strain evidence="13 14">LA</strain>
    </source>
</reference>
<comment type="subunit">
    <text evidence="11">Monomer.</text>
</comment>
<comment type="similarity">
    <text evidence="4 11">Belongs to the dihydroorotate dehydrogenase family. Type 2 subfamily.</text>
</comment>
<feature type="domain" description="Dihydroorotate dehydrogenase catalytic" evidence="12">
    <location>
        <begin position="60"/>
        <end position="348"/>
    </location>
</feature>
<keyword evidence="14" id="KW-1185">Reference proteome</keyword>
<gene>
    <name evidence="11 13" type="primary">pyrD</name>
    <name evidence="13" type="ORF">JCM31826_19880</name>
</gene>
<dbReference type="GO" id="GO:0005886">
    <property type="term" value="C:plasma membrane"/>
    <property type="evidence" value="ECO:0007669"/>
    <property type="project" value="UniProtKB-SubCell"/>
</dbReference>
<feature type="binding site" evidence="11">
    <location>
        <position position="183"/>
    </location>
    <ligand>
        <name>substrate</name>
    </ligand>
</feature>
<evidence type="ECO:0000256" key="9">
    <source>
        <dbReference type="ARBA" id="ARBA00023136"/>
    </source>
</evidence>
<evidence type="ECO:0000256" key="2">
    <source>
        <dbReference type="ARBA" id="ARBA00004370"/>
    </source>
</evidence>
<evidence type="ECO:0000313" key="13">
    <source>
        <dbReference type="EMBL" id="GCD78506.1"/>
    </source>
</evidence>
<dbReference type="Pfam" id="PF01180">
    <property type="entry name" value="DHO_dh"/>
    <property type="match status" value="1"/>
</dbReference>
<dbReference type="PANTHER" id="PTHR48109">
    <property type="entry name" value="DIHYDROOROTATE DEHYDROGENASE (QUINONE), MITOCHONDRIAL-RELATED"/>
    <property type="match status" value="1"/>
</dbReference>
<evidence type="ECO:0000259" key="12">
    <source>
        <dbReference type="Pfam" id="PF01180"/>
    </source>
</evidence>
<keyword evidence="9 11" id="KW-0472">Membrane</keyword>
<dbReference type="Proteomes" id="UP000286715">
    <property type="component" value="Unassembled WGS sequence"/>
</dbReference>
<evidence type="ECO:0000313" key="14">
    <source>
        <dbReference type="Proteomes" id="UP000286715"/>
    </source>
</evidence>
<feature type="binding site" evidence="11">
    <location>
        <position position="307"/>
    </location>
    <ligand>
        <name>FMN</name>
        <dbReference type="ChEBI" id="CHEBI:58210"/>
    </ligand>
</feature>
<keyword evidence="11" id="KW-1003">Cell membrane</keyword>
<dbReference type="GO" id="GO:0044205">
    <property type="term" value="P:'de novo' UMP biosynthetic process"/>
    <property type="evidence" value="ECO:0007669"/>
    <property type="project" value="UniProtKB-UniRule"/>
</dbReference>
<feature type="binding site" evidence="11">
    <location>
        <position position="278"/>
    </location>
    <ligand>
        <name>FMN</name>
        <dbReference type="ChEBI" id="CHEBI:58210"/>
    </ligand>
</feature>